<evidence type="ECO:0000313" key="2">
    <source>
        <dbReference type="EMBL" id="MCO1655882.1"/>
    </source>
</evidence>
<dbReference type="Pfam" id="PF01882">
    <property type="entry name" value="DUF58"/>
    <property type="match status" value="1"/>
</dbReference>
<dbReference type="InterPro" id="IPR002881">
    <property type="entry name" value="DUF58"/>
</dbReference>
<dbReference type="EMBL" id="JAGSOV010000025">
    <property type="protein sequence ID" value="MCO1655882.1"/>
    <property type="molecule type" value="Genomic_DNA"/>
</dbReference>
<evidence type="ECO:0000313" key="3">
    <source>
        <dbReference type="Proteomes" id="UP001165283"/>
    </source>
</evidence>
<accession>A0ABT0ZYR6</accession>
<dbReference type="Proteomes" id="UP001165283">
    <property type="component" value="Unassembled WGS sequence"/>
</dbReference>
<comment type="caution">
    <text evidence="2">The sequence shown here is derived from an EMBL/GenBank/DDBJ whole genome shotgun (WGS) entry which is preliminary data.</text>
</comment>
<feature type="domain" description="DUF58" evidence="1">
    <location>
        <begin position="208"/>
        <end position="332"/>
    </location>
</feature>
<protein>
    <submittedName>
        <fullName evidence="2">DUF58 domain-containing protein</fullName>
    </submittedName>
</protein>
<gene>
    <name evidence="2" type="ORF">KDL28_12540</name>
</gene>
<organism evidence="2 3">
    <name type="scientific">Pseudonocardia humida</name>
    <dbReference type="NCBI Taxonomy" id="2800819"/>
    <lineage>
        <taxon>Bacteria</taxon>
        <taxon>Bacillati</taxon>
        <taxon>Actinomycetota</taxon>
        <taxon>Actinomycetes</taxon>
        <taxon>Pseudonocardiales</taxon>
        <taxon>Pseudonocardiaceae</taxon>
        <taxon>Pseudonocardia</taxon>
    </lineage>
</organism>
<dbReference type="PANTHER" id="PTHR34351:SF1">
    <property type="entry name" value="SLR1927 PROTEIN"/>
    <property type="match status" value="1"/>
</dbReference>
<proteinExistence type="predicted"/>
<dbReference type="PANTHER" id="PTHR34351">
    <property type="entry name" value="SLR1927 PROTEIN-RELATED"/>
    <property type="match status" value="1"/>
</dbReference>
<sequence length="419" mass="43193">MGGRLSGLTTRGRCMLAGGLATAGCAVLLDERDLLRIGAFVALLPLLALLVARRTRRSVAAERTLRPARLAVGGGLRVDLLLRGGRLLSTLRLTDAVPDAAGPQADTPPRFTVHSLGRSAGTAGRSAAITYRLRPALRGAHRIGPLTASSTDPLGLAQFEQTLAPATTLLVVPRVVGLVGVPPALGAGEGTPGAALAHQGQGSSDVLVRPYRVGDELRRVHWRSTARYDELMVRLEERPWRGGTTLLLDRRDSAHRGRGAGSSLEYGISMAASIYAHLVARGEPITMVAEDGTELAAPGASHGTEAMLDVLAQLRSSARADLGGPELSANADVLAVLGELGPGQLESLQARRPGGGYAVLLDTATWDAAGKAGSGPGAQATAAALRGAGWGVVVATASTSPVRAWDELVAAAAARVQVR</sequence>
<keyword evidence="3" id="KW-1185">Reference proteome</keyword>
<dbReference type="RefSeq" id="WP_252438084.1">
    <property type="nucleotide sequence ID" value="NZ_JAGSOV010000025.1"/>
</dbReference>
<dbReference type="PROSITE" id="PS51257">
    <property type="entry name" value="PROKAR_LIPOPROTEIN"/>
    <property type="match status" value="1"/>
</dbReference>
<reference evidence="2" key="1">
    <citation type="submission" date="2021-04" db="EMBL/GenBank/DDBJ databases">
        <title>Pseudonocardia sp. nov., isolated from sandy soil of mangrove forest.</title>
        <authorList>
            <person name="Zan Z."/>
            <person name="Huang R."/>
            <person name="Liu W."/>
        </authorList>
    </citation>
    <scope>NUCLEOTIDE SEQUENCE</scope>
    <source>
        <strain evidence="2">S2-4</strain>
    </source>
</reference>
<evidence type="ECO:0000259" key="1">
    <source>
        <dbReference type="Pfam" id="PF01882"/>
    </source>
</evidence>
<name>A0ABT0ZYR6_9PSEU</name>